<reference evidence="2" key="1">
    <citation type="journal article" date="2014" name="Int. J. Syst. Evol. Microbiol.">
        <title>Complete genome sequence of Corynebacterium casei LMG S-19264T (=DSM 44701T), isolated from a smear-ripened cheese.</title>
        <authorList>
            <consortium name="US DOE Joint Genome Institute (JGI-PGF)"/>
            <person name="Walter F."/>
            <person name="Albersmeier A."/>
            <person name="Kalinowski J."/>
            <person name="Ruckert C."/>
        </authorList>
    </citation>
    <scope>NUCLEOTIDE SEQUENCE</scope>
    <source>
        <strain evidence="2">VKM Ac-1321</strain>
    </source>
</reference>
<protein>
    <submittedName>
        <fullName evidence="2">Luciferase</fullName>
    </submittedName>
</protein>
<dbReference type="SUPFAM" id="SSF51679">
    <property type="entry name" value="Bacterial luciferase-like"/>
    <property type="match status" value="1"/>
</dbReference>
<dbReference type="GO" id="GO:0005829">
    <property type="term" value="C:cytosol"/>
    <property type="evidence" value="ECO:0007669"/>
    <property type="project" value="TreeGrafter"/>
</dbReference>
<evidence type="ECO:0000313" key="3">
    <source>
        <dbReference type="Proteomes" id="UP001143480"/>
    </source>
</evidence>
<keyword evidence="3" id="KW-1185">Reference proteome</keyword>
<reference evidence="2" key="2">
    <citation type="submission" date="2023-01" db="EMBL/GenBank/DDBJ databases">
        <authorList>
            <person name="Sun Q."/>
            <person name="Evtushenko L."/>
        </authorList>
    </citation>
    <scope>NUCLEOTIDE SEQUENCE</scope>
    <source>
        <strain evidence="2">VKM Ac-1321</strain>
    </source>
</reference>
<evidence type="ECO:0000259" key="1">
    <source>
        <dbReference type="Pfam" id="PF00296"/>
    </source>
</evidence>
<sequence length="328" mass="35419">MPAFKLGFLTHVHGYGKPAGQVYAELLDTIGAAEDLGYDAVFLAQHHFRHDGSRLPAPLVLLAAAARRTRRIELGTAVVTLPLEDPLRFAEDAAVLDGLSGGRVQLGLGTGGANAAAYPAFGFTRDTLDERYDTALATVHSALAGAPIGESSLVLHPPAPGLRERVWQSTSRPEKAARIARAGDGLLLGTFIHKPEDEQLPLIEAYRAAWTGPGRPRIGATRAVFPGDSRPAALADLGRGLKLFREQVRPFADLSEYDDERLAERINIHYGTPAQVVDSLRRDPALLGHVDYFFPVVQHEASSAAEDIRRLEIIATQIAPELGWRPAS</sequence>
<dbReference type="InterPro" id="IPR050766">
    <property type="entry name" value="Bact_Lucif_Oxidored"/>
</dbReference>
<organism evidence="2 3">
    <name type="scientific">Dactylosporangium matsuzakiense</name>
    <dbReference type="NCBI Taxonomy" id="53360"/>
    <lineage>
        <taxon>Bacteria</taxon>
        <taxon>Bacillati</taxon>
        <taxon>Actinomycetota</taxon>
        <taxon>Actinomycetes</taxon>
        <taxon>Micromonosporales</taxon>
        <taxon>Micromonosporaceae</taxon>
        <taxon>Dactylosporangium</taxon>
    </lineage>
</organism>
<name>A0A9W6KHE9_9ACTN</name>
<dbReference type="PANTHER" id="PTHR30137:SF15">
    <property type="entry name" value="BLL6902 PROTEIN"/>
    <property type="match status" value="1"/>
</dbReference>
<dbReference type="RefSeq" id="WP_271189245.1">
    <property type="nucleotide sequence ID" value="NZ_BSFP01000021.1"/>
</dbReference>
<dbReference type="InterPro" id="IPR011251">
    <property type="entry name" value="Luciferase-like_dom"/>
</dbReference>
<dbReference type="GO" id="GO:0016705">
    <property type="term" value="F:oxidoreductase activity, acting on paired donors, with incorporation or reduction of molecular oxygen"/>
    <property type="evidence" value="ECO:0007669"/>
    <property type="project" value="InterPro"/>
</dbReference>
<proteinExistence type="predicted"/>
<dbReference type="Pfam" id="PF00296">
    <property type="entry name" value="Bac_luciferase"/>
    <property type="match status" value="1"/>
</dbReference>
<comment type="caution">
    <text evidence="2">The sequence shown here is derived from an EMBL/GenBank/DDBJ whole genome shotgun (WGS) entry which is preliminary data.</text>
</comment>
<dbReference type="Gene3D" id="3.20.20.30">
    <property type="entry name" value="Luciferase-like domain"/>
    <property type="match status" value="1"/>
</dbReference>
<dbReference type="InterPro" id="IPR036661">
    <property type="entry name" value="Luciferase-like_sf"/>
</dbReference>
<feature type="domain" description="Luciferase-like" evidence="1">
    <location>
        <begin position="9"/>
        <end position="265"/>
    </location>
</feature>
<dbReference type="Proteomes" id="UP001143480">
    <property type="component" value="Unassembled WGS sequence"/>
</dbReference>
<gene>
    <name evidence="2" type="ORF">GCM10017581_039030</name>
</gene>
<dbReference type="AlphaFoldDB" id="A0A9W6KHE9"/>
<dbReference type="EMBL" id="BSFP01000021">
    <property type="protein sequence ID" value="GLL02161.1"/>
    <property type="molecule type" value="Genomic_DNA"/>
</dbReference>
<evidence type="ECO:0000313" key="2">
    <source>
        <dbReference type="EMBL" id="GLL02161.1"/>
    </source>
</evidence>
<accession>A0A9W6KHE9</accession>
<dbReference type="PANTHER" id="PTHR30137">
    <property type="entry name" value="LUCIFERASE-LIKE MONOOXYGENASE"/>
    <property type="match status" value="1"/>
</dbReference>